<keyword evidence="5" id="KW-1185">Reference proteome</keyword>
<organism evidence="4 5">
    <name type="scientific">Streptacidiphilus fuscans</name>
    <dbReference type="NCBI Taxonomy" id="2789292"/>
    <lineage>
        <taxon>Bacteria</taxon>
        <taxon>Bacillati</taxon>
        <taxon>Actinomycetota</taxon>
        <taxon>Actinomycetes</taxon>
        <taxon>Kitasatosporales</taxon>
        <taxon>Streptomycetaceae</taxon>
        <taxon>Streptacidiphilus</taxon>
    </lineage>
</organism>
<dbReference type="Proteomes" id="UP000657385">
    <property type="component" value="Unassembled WGS sequence"/>
</dbReference>
<dbReference type="InterPro" id="IPR051448">
    <property type="entry name" value="CdaR-like_regulators"/>
</dbReference>
<evidence type="ECO:0000256" key="1">
    <source>
        <dbReference type="ARBA" id="ARBA00006754"/>
    </source>
</evidence>
<dbReference type="AlphaFoldDB" id="A0A931B636"/>
<dbReference type="InterPro" id="IPR041522">
    <property type="entry name" value="CdaR_GGDEF"/>
</dbReference>
<feature type="compositionally biased region" description="Acidic residues" evidence="2">
    <location>
        <begin position="11"/>
        <end position="23"/>
    </location>
</feature>
<proteinExistence type="inferred from homology"/>
<dbReference type="Gene3D" id="3.30.450.40">
    <property type="match status" value="1"/>
</dbReference>
<comment type="caution">
    <text evidence="4">The sequence shown here is derived from an EMBL/GenBank/DDBJ whole genome shotgun (WGS) entry which is preliminary data.</text>
</comment>
<dbReference type="InterPro" id="IPR025736">
    <property type="entry name" value="PucR_C-HTH_dom"/>
</dbReference>
<dbReference type="Pfam" id="PF13556">
    <property type="entry name" value="HTH_30"/>
    <property type="match status" value="1"/>
</dbReference>
<reference evidence="4" key="1">
    <citation type="submission" date="2020-11" db="EMBL/GenBank/DDBJ databases">
        <title>Isolation and identification of active actinomycetes.</title>
        <authorList>
            <person name="Yu B."/>
        </authorList>
    </citation>
    <scope>NUCLEOTIDE SEQUENCE</scope>
    <source>
        <strain evidence="4">NEAU-YB345</strain>
    </source>
</reference>
<evidence type="ECO:0000256" key="2">
    <source>
        <dbReference type="SAM" id="MobiDB-lite"/>
    </source>
</evidence>
<evidence type="ECO:0000259" key="3">
    <source>
        <dbReference type="SMART" id="SM00065"/>
    </source>
</evidence>
<dbReference type="PANTHER" id="PTHR33744">
    <property type="entry name" value="CARBOHYDRATE DIACID REGULATOR"/>
    <property type="match status" value="1"/>
</dbReference>
<dbReference type="Gene3D" id="1.10.10.2840">
    <property type="entry name" value="PucR C-terminal helix-turn-helix domain"/>
    <property type="match status" value="1"/>
</dbReference>
<dbReference type="EMBL" id="JADPRT010000010">
    <property type="protein sequence ID" value="MBF9071109.1"/>
    <property type="molecule type" value="Genomic_DNA"/>
</dbReference>
<dbReference type="RefSeq" id="WP_196196256.1">
    <property type="nucleotide sequence ID" value="NZ_JADPRT010000010.1"/>
</dbReference>
<feature type="domain" description="GAF" evidence="3">
    <location>
        <begin position="93"/>
        <end position="244"/>
    </location>
</feature>
<comment type="similarity">
    <text evidence="1">Belongs to the CdaR family.</text>
</comment>
<dbReference type="Pfam" id="PF01590">
    <property type="entry name" value="GAF"/>
    <property type="match status" value="1"/>
</dbReference>
<dbReference type="InterPro" id="IPR042070">
    <property type="entry name" value="PucR_C-HTH_sf"/>
</dbReference>
<protein>
    <submittedName>
        <fullName evidence="4">Helix-turn-helix domain-containing protein</fullName>
    </submittedName>
</protein>
<name>A0A931B636_9ACTN</name>
<sequence length="671" mass="69998">MDDQARTDLADAVDTDTDTDTDTNADAPATAERLLRLLADGASAEELGAVGAGSPEAAAQALRVHRTLAQHRRREAQLTALFDTATDLAASRELDEVLQAIVRRARLLLGTDLAYLTLPDEEAGDTYMRVTDGSVSPLFQTLRLELGEGLGGLVAQTARPYATPDYPTDSRFHHTRNIDAGVLDEGLVGILGVPLLLGKQVIGVLFAADRSPRPFSPDEVALLCTLAAHAAIAIDTARALTDTRAALADLAQANAVIRDHSAAMLRAEEAHDRLTDLVLRGGEITAVAEAVSTLLGGGITVLDPQGRSLVGSPVPPGSARQVAEQVGESRASGRAVKAEDRWICAVLAGQELLGSLVLTGRRALEDADRRLFERASVVTALLLLLRRSVAEAENRVRGELLTDLLDSPQRDPAGLIQRGLRLGVDLRQPHLLLTAQAAGPGTVAQARGKLASAATQLLFGKGGISAEHGDVVVLLVPTSVPTSVGTAPGSAPGLSLRPGSPGSPGSPAETASAGASAAAAQLSQLTSLRVTVGAAGPACGVTELATAHAEAVRTLRALRALGREGDGACAADLGFLGVLLGDGHDVGGFVRETLGPLLAYDERRGTELVRTLDAYFACGGSLTRAKDALHVHVNTVVQRLDRVEALLGRDWNSPERALELQLALRLHLLTE</sequence>
<evidence type="ECO:0000313" key="4">
    <source>
        <dbReference type="EMBL" id="MBF9071109.1"/>
    </source>
</evidence>
<feature type="region of interest" description="Disordered" evidence="2">
    <location>
        <begin position="1"/>
        <end position="28"/>
    </location>
</feature>
<accession>A0A931B636</accession>
<feature type="region of interest" description="Disordered" evidence="2">
    <location>
        <begin position="484"/>
        <end position="514"/>
    </location>
</feature>
<evidence type="ECO:0000313" key="5">
    <source>
        <dbReference type="Proteomes" id="UP000657385"/>
    </source>
</evidence>
<dbReference type="Pfam" id="PF17853">
    <property type="entry name" value="GGDEF_2"/>
    <property type="match status" value="1"/>
</dbReference>
<dbReference type="PANTHER" id="PTHR33744:SF1">
    <property type="entry name" value="DNA-BINDING TRANSCRIPTIONAL ACTIVATOR ADER"/>
    <property type="match status" value="1"/>
</dbReference>
<dbReference type="InterPro" id="IPR029016">
    <property type="entry name" value="GAF-like_dom_sf"/>
</dbReference>
<dbReference type="SMART" id="SM00065">
    <property type="entry name" value="GAF"/>
    <property type="match status" value="1"/>
</dbReference>
<gene>
    <name evidence="4" type="ORF">I2501_24115</name>
</gene>
<dbReference type="InterPro" id="IPR003018">
    <property type="entry name" value="GAF"/>
</dbReference>
<dbReference type="SUPFAM" id="SSF55781">
    <property type="entry name" value="GAF domain-like"/>
    <property type="match status" value="1"/>
</dbReference>